<dbReference type="Proteomes" id="UP000217211">
    <property type="component" value="Plasmid pSJ05684a"/>
</dbReference>
<sequence>MIRGGRNTLYPLSVFPITGVKFTADNVAMLLKAQAKP</sequence>
<protein>
    <submittedName>
        <fullName evidence="1">Uncharacterized protein</fullName>
    </submittedName>
</protein>
<organism evidence="1 2">
    <name type="scientific">Sinorhizobium sojae CCBAU 05684</name>
    <dbReference type="NCBI Taxonomy" id="716928"/>
    <lineage>
        <taxon>Bacteria</taxon>
        <taxon>Pseudomonadati</taxon>
        <taxon>Pseudomonadota</taxon>
        <taxon>Alphaproteobacteria</taxon>
        <taxon>Hyphomicrobiales</taxon>
        <taxon>Rhizobiaceae</taxon>
        <taxon>Sinorhizobium/Ensifer group</taxon>
        <taxon>Sinorhizobium</taxon>
    </lineage>
</organism>
<reference evidence="1 2" key="1">
    <citation type="submission" date="2017-08" db="EMBL/GenBank/DDBJ databases">
        <title>Multipartite genome sequences of Sinorhizobium species nodulating soybeans.</title>
        <authorList>
            <person name="Tian C.F."/>
        </authorList>
    </citation>
    <scope>NUCLEOTIDE SEQUENCE [LARGE SCALE GENOMIC DNA]</scope>
    <source>
        <strain evidence="1 2">CCBAU 05684</strain>
        <plasmid evidence="2">psj05684a</plasmid>
    </source>
</reference>
<name>A0A249PMF7_9HYPH</name>
<dbReference type="AlphaFoldDB" id="A0A249PMF7"/>
<gene>
    <name evidence="1" type="ORF">SJ05684_a38090</name>
</gene>
<geneLocation type="plasmid" evidence="2">
    <name>psj05684a</name>
</geneLocation>
<evidence type="ECO:0000313" key="1">
    <source>
        <dbReference type="EMBL" id="ASY67123.1"/>
    </source>
</evidence>
<evidence type="ECO:0000313" key="2">
    <source>
        <dbReference type="Proteomes" id="UP000217211"/>
    </source>
</evidence>
<accession>A0A249PMF7</accession>
<keyword evidence="2" id="KW-1185">Reference proteome</keyword>
<dbReference type="EMBL" id="CP023069">
    <property type="protein sequence ID" value="ASY67123.1"/>
    <property type="molecule type" value="Genomic_DNA"/>
</dbReference>
<dbReference type="KEGG" id="esj:SJ05684_a38090"/>
<proteinExistence type="predicted"/>
<keyword evidence="1" id="KW-0614">Plasmid</keyword>